<dbReference type="AlphaFoldDB" id="A0A1M5QND7"/>
<feature type="region of interest" description="Disordered" evidence="12">
    <location>
        <begin position="442"/>
        <end position="473"/>
    </location>
</feature>
<keyword evidence="4 11" id="KW-0378">Hydrolase</keyword>
<name>A0A1M5QND7_9CLOT</name>
<keyword evidence="2" id="KW-0963">Cytoplasm</keyword>
<evidence type="ECO:0000256" key="12">
    <source>
        <dbReference type="SAM" id="MobiDB-lite"/>
    </source>
</evidence>
<dbReference type="STRING" id="1121316.SAMN02745207_00190"/>
<dbReference type="InterPro" id="IPR044742">
    <property type="entry name" value="DEAD/DEAH_RhlB"/>
</dbReference>
<reference evidence="16 17" key="1">
    <citation type="submission" date="2016-11" db="EMBL/GenBank/DDBJ databases">
        <authorList>
            <person name="Jaros S."/>
            <person name="Januszkiewicz K."/>
            <person name="Wedrychowicz H."/>
        </authorList>
    </citation>
    <scope>NUCLEOTIDE SEQUENCE [LARGE SCALE GENOMIC DNA]</scope>
    <source>
        <strain evidence="16 17">DSM 8605</strain>
    </source>
</reference>
<dbReference type="PROSITE" id="PS00039">
    <property type="entry name" value="DEAD_ATP_HELICASE"/>
    <property type="match status" value="1"/>
</dbReference>
<evidence type="ECO:0000259" key="14">
    <source>
        <dbReference type="PROSITE" id="PS51194"/>
    </source>
</evidence>
<dbReference type="SMART" id="SM00487">
    <property type="entry name" value="DEXDc"/>
    <property type="match status" value="1"/>
</dbReference>
<dbReference type="PANTHER" id="PTHR47959:SF13">
    <property type="entry name" value="ATP-DEPENDENT RNA HELICASE RHLE"/>
    <property type="match status" value="1"/>
</dbReference>
<feature type="short sequence motif" description="Q motif" evidence="10">
    <location>
        <begin position="1"/>
        <end position="29"/>
    </location>
</feature>
<dbReference type="InterPro" id="IPR000629">
    <property type="entry name" value="RNA-helicase_DEAD-box_CS"/>
</dbReference>
<keyword evidence="5 11" id="KW-0347">Helicase</keyword>
<proteinExistence type="inferred from homology"/>
<evidence type="ECO:0000256" key="2">
    <source>
        <dbReference type="ARBA" id="ARBA00022490"/>
    </source>
</evidence>
<dbReference type="Gene3D" id="3.30.70.330">
    <property type="match status" value="1"/>
</dbReference>
<evidence type="ECO:0000313" key="16">
    <source>
        <dbReference type="EMBL" id="SHH15329.1"/>
    </source>
</evidence>
<dbReference type="Pfam" id="PF00271">
    <property type="entry name" value="Helicase_C"/>
    <property type="match status" value="1"/>
</dbReference>
<dbReference type="InterPro" id="IPR005580">
    <property type="entry name" value="DbpA/CsdA_RNA-bd_dom"/>
</dbReference>
<organism evidence="16 17">
    <name type="scientific">Clostridium grantii DSM 8605</name>
    <dbReference type="NCBI Taxonomy" id="1121316"/>
    <lineage>
        <taxon>Bacteria</taxon>
        <taxon>Bacillati</taxon>
        <taxon>Bacillota</taxon>
        <taxon>Clostridia</taxon>
        <taxon>Eubacteriales</taxon>
        <taxon>Clostridiaceae</taxon>
        <taxon>Clostridium</taxon>
    </lineage>
</organism>
<feature type="domain" description="DEAD-box RNA helicase Q" evidence="15">
    <location>
        <begin position="1"/>
        <end position="29"/>
    </location>
</feature>
<dbReference type="OrthoDB" id="9805696at2"/>
<dbReference type="PROSITE" id="PS51195">
    <property type="entry name" value="Q_MOTIF"/>
    <property type="match status" value="1"/>
</dbReference>
<feature type="compositionally biased region" description="Basic and acidic residues" evidence="12">
    <location>
        <begin position="442"/>
        <end position="465"/>
    </location>
</feature>
<gene>
    <name evidence="16" type="ORF">SAMN02745207_00190</name>
</gene>
<keyword evidence="3 11" id="KW-0547">Nucleotide-binding</keyword>
<keyword evidence="6 11" id="KW-0067">ATP-binding</keyword>
<evidence type="ECO:0000256" key="5">
    <source>
        <dbReference type="ARBA" id="ARBA00022806"/>
    </source>
</evidence>
<evidence type="ECO:0000256" key="10">
    <source>
        <dbReference type="PROSITE-ProRule" id="PRU00552"/>
    </source>
</evidence>
<dbReference type="GO" id="GO:0016787">
    <property type="term" value="F:hydrolase activity"/>
    <property type="evidence" value="ECO:0007669"/>
    <property type="project" value="UniProtKB-KW"/>
</dbReference>
<evidence type="ECO:0000256" key="4">
    <source>
        <dbReference type="ARBA" id="ARBA00022801"/>
    </source>
</evidence>
<evidence type="ECO:0000256" key="9">
    <source>
        <dbReference type="ARBA" id="ARBA00067932"/>
    </source>
</evidence>
<comment type="catalytic activity">
    <reaction evidence="8">
        <text>ATP + H2O = ADP + phosphate + H(+)</text>
        <dbReference type="Rhea" id="RHEA:13065"/>
        <dbReference type="ChEBI" id="CHEBI:15377"/>
        <dbReference type="ChEBI" id="CHEBI:15378"/>
        <dbReference type="ChEBI" id="CHEBI:30616"/>
        <dbReference type="ChEBI" id="CHEBI:43474"/>
        <dbReference type="ChEBI" id="CHEBI:456216"/>
        <dbReference type="EC" id="3.6.4.13"/>
    </reaction>
</comment>
<evidence type="ECO:0000256" key="8">
    <source>
        <dbReference type="ARBA" id="ARBA00047984"/>
    </source>
</evidence>
<protein>
    <recommendedName>
        <fullName evidence="9">ATP-dependent RNA helicase CshA</fullName>
        <ecNumber evidence="1">3.6.4.13</ecNumber>
    </recommendedName>
</protein>
<comment type="similarity">
    <text evidence="7 11">Belongs to the DEAD box helicase family.</text>
</comment>
<dbReference type="GO" id="GO:0005524">
    <property type="term" value="F:ATP binding"/>
    <property type="evidence" value="ECO:0007669"/>
    <property type="project" value="UniProtKB-KW"/>
</dbReference>
<dbReference type="Gene3D" id="3.40.50.300">
    <property type="entry name" value="P-loop containing nucleotide triphosphate hydrolases"/>
    <property type="match status" value="2"/>
</dbReference>
<dbReference type="Pfam" id="PF03880">
    <property type="entry name" value="DbpA"/>
    <property type="match status" value="1"/>
</dbReference>
<evidence type="ECO:0000256" key="7">
    <source>
        <dbReference type="ARBA" id="ARBA00038437"/>
    </source>
</evidence>
<dbReference type="CDD" id="cd00268">
    <property type="entry name" value="DEADc"/>
    <property type="match status" value="1"/>
</dbReference>
<dbReference type="InterPro" id="IPR014014">
    <property type="entry name" value="RNA_helicase_DEAD_Q_motif"/>
</dbReference>
<dbReference type="GO" id="GO:0005829">
    <property type="term" value="C:cytosol"/>
    <property type="evidence" value="ECO:0007669"/>
    <property type="project" value="TreeGrafter"/>
</dbReference>
<evidence type="ECO:0000256" key="6">
    <source>
        <dbReference type="ARBA" id="ARBA00022840"/>
    </source>
</evidence>
<feature type="domain" description="Helicase ATP-binding" evidence="13">
    <location>
        <begin position="32"/>
        <end position="203"/>
    </location>
</feature>
<dbReference type="Pfam" id="PF00270">
    <property type="entry name" value="DEAD"/>
    <property type="match status" value="1"/>
</dbReference>
<evidence type="ECO:0000256" key="11">
    <source>
        <dbReference type="RuleBase" id="RU000492"/>
    </source>
</evidence>
<dbReference type="InterPro" id="IPR011545">
    <property type="entry name" value="DEAD/DEAH_box_helicase_dom"/>
</dbReference>
<dbReference type="FunFam" id="3.40.50.300:FF:000108">
    <property type="entry name" value="ATP-dependent RNA helicase RhlE"/>
    <property type="match status" value="1"/>
</dbReference>
<dbReference type="EMBL" id="FQXM01000002">
    <property type="protein sequence ID" value="SHH15329.1"/>
    <property type="molecule type" value="Genomic_DNA"/>
</dbReference>
<dbReference type="InterPro" id="IPR001650">
    <property type="entry name" value="Helicase_C-like"/>
</dbReference>
<dbReference type="EC" id="3.6.4.13" evidence="1"/>
<dbReference type="SUPFAM" id="SSF52540">
    <property type="entry name" value="P-loop containing nucleoside triphosphate hydrolases"/>
    <property type="match status" value="1"/>
</dbReference>
<evidence type="ECO:0000313" key="17">
    <source>
        <dbReference type="Proteomes" id="UP000184447"/>
    </source>
</evidence>
<evidence type="ECO:0000259" key="15">
    <source>
        <dbReference type="PROSITE" id="PS51195"/>
    </source>
</evidence>
<dbReference type="PANTHER" id="PTHR47959">
    <property type="entry name" value="ATP-DEPENDENT RNA HELICASE RHLE-RELATED"/>
    <property type="match status" value="1"/>
</dbReference>
<keyword evidence="17" id="KW-1185">Reference proteome</keyword>
<dbReference type="InterPro" id="IPR014001">
    <property type="entry name" value="Helicase_ATP-bd"/>
</dbReference>
<dbReference type="Proteomes" id="UP000184447">
    <property type="component" value="Unassembled WGS sequence"/>
</dbReference>
<dbReference type="CDD" id="cd18787">
    <property type="entry name" value="SF2_C_DEAD"/>
    <property type="match status" value="1"/>
</dbReference>
<dbReference type="PROSITE" id="PS51192">
    <property type="entry name" value="HELICASE_ATP_BIND_1"/>
    <property type="match status" value="1"/>
</dbReference>
<dbReference type="RefSeq" id="WP_073336045.1">
    <property type="nucleotide sequence ID" value="NZ_FQXM01000002.1"/>
</dbReference>
<evidence type="ECO:0000259" key="13">
    <source>
        <dbReference type="PROSITE" id="PS51192"/>
    </source>
</evidence>
<dbReference type="GO" id="GO:0003724">
    <property type="term" value="F:RNA helicase activity"/>
    <property type="evidence" value="ECO:0007669"/>
    <property type="project" value="UniProtKB-EC"/>
</dbReference>
<evidence type="ECO:0000256" key="1">
    <source>
        <dbReference type="ARBA" id="ARBA00012552"/>
    </source>
</evidence>
<accession>A0A1M5QND7</accession>
<dbReference type="GO" id="GO:0003723">
    <property type="term" value="F:RNA binding"/>
    <property type="evidence" value="ECO:0007669"/>
    <property type="project" value="UniProtKB-ARBA"/>
</dbReference>
<dbReference type="SMART" id="SM00490">
    <property type="entry name" value="HELICc"/>
    <property type="match status" value="1"/>
</dbReference>
<dbReference type="InterPro" id="IPR027417">
    <property type="entry name" value="P-loop_NTPase"/>
</dbReference>
<dbReference type="PROSITE" id="PS51194">
    <property type="entry name" value="HELICASE_CTER"/>
    <property type="match status" value="1"/>
</dbReference>
<dbReference type="CDD" id="cd12252">
    <property type="entry name" value="RRM_DbpA"/>
    <property type="match status" value="1"/>
</dbReference>
<sequence>MNFNELNISEEILLAIGEMGFTEATPIQAQTIPLILEGKDIIGQSHTGTGKTAAFAIPILEQIDVNNKNIQALILCPTRELAVQVSNEFDKLGKHMKNLRCLPVYGGESIRNQILSLKKGVQIVIGTPGRVIDHINRGTMILKDLKYMVLDEADEMLNMGFREDIESILEKAKGDRQTTLFSATMPKSILDITHKYQTSPTLVKVTKKEVTNSDIEQCYFEVREKYKLEALNRLIQVYNPSRALIFCNTKLRVDKAAQYLKEKGFVCDKIHGDIVQSSRMAVLEKFNSGKINILVATDVAARGLDISEVDVVFNHDVPENEEYYVHRVGRTGRAGKSGKSFTLVSEIEGRRISNIMAYINKKIEKRAIPSLEKANLIKIDSYVNDLKLILENENVSLTNPIIDKLLEEGYSIHHVAAALIHPTLDFENEDDIDFSYLKRNNRDRNSRDRNDRSDRSSRSPRRDSGNRAPAGDVTRFHINIGKDQDVRPGDIVGAIAGECNIPGSAIGNIDLYDKFSFVEVPTKYENKILQVMNKETIKGKKVFFEKAKARRER</sequence>
<dbReference type="InterPro" id="IPR012677">
    <property type="entry name" value="Nucleotide-bd_a/b_plait_sf"/>
</dbReference>
<feature type="domain" description="Helicase C-terminal" evidence="14">
    <location>
        <begin position="214"/>
        <end position="376"/>
    </location>
</feature>
<dbReference type="InterPro" id="IPR050079">
    <property type="entry name" value="DEAD_box_RNA_helicase"/>
</dbReference>
<evidence type="ECO:0000256" key="3">
    <source>
        <dbReference type="ARBA" id="ARBA00022741"/>
    </source>
</evidence>